<feature type="transmembrane region" description="Helical" evidence="1">
    <location>
        <begin position="182"/>
        <end position="207"/>
    </location>
</feature>
<feature type="transmembrane region" description="Helical" evidence="1">
    <location>
        <begin position="22"/>
        <end position="47"/>
    </location>
</feature>
<evidence type="ECO:0000313" key="3">
    <source>
        <dbReference type="EMBL" id="CAF4392539.1"/>
    </source>
</evidence>
<keyword evidence="1" id="KW-0812">Transmembrane</keyword>
<name>A0A8S2FZ16_9BILA</name>
<protein>
    <submittedName>
        <fullName evidence="2">Uncharacterized protein</fullName>
    </submittedName>
</protein>
<dbReference type="Proteomes" id="UP000677228">
    <property type="component" value="Unassembled WGS sequence"/>
</dbReference>
<evidence type="ECO:0000313" key="2">
    <source>
        <dbReference type="EMBL" id="CAF1589252.1"/>
    </source>
</evidence>
<feature type="non-terminal residue" evidence="2">
    <location>
        <position position="1"/>
    </location>
</feature>
<keyword evidence="1" id="KW-0472">Membrane</keyword>
<evidence type="ECO:0000313" key="4">
    <source>
        <dbReference type="Proteomes" id="UP000677228"/>
    </source>
</evidence>
<gene>
    <name evidence="2" type="ORF">OVA965_LOCUS41456</name>
    <name evidence="3" type="ORF">TMI583_LOCUS43113</name>
</gene>
<sequence>MAFLSIQRCVHVRQSIIVKKNIWSYIFIFTSFLLAYLFEFFGLTLFCSKENNRQLSRSWFEYTIKYLPNYTHLLTSKMLNDTLSYECVQQYIESNLTIMSNHSCTSDHFSTILGRYFDLHNSAIVRLIQLIHQHQTGQNLTRHEIRLAYQYHKCFIKFDSSVFLKNYKFLYDRKISLNRYTLLLVFGSMLPSLITIVANIVCVLRILNVKIRSSLCLLPSRRRIDETRRILTIITIECIVAIINCWFIDVLLSFIYCKRNLFIGFDCP</sequence>
<feature type="transmembrane region" description="Helical" evidence="1">
    <location>
        <begin position="230"/>
        <end position="256"/>
    </location>
</feature>
<dbReference type="EMBL" id="CAJOBA010071138">
    <property type="protein sequence ID" value="CAF4392539.1"/>
    <property type="molecule type" value="Genomic_DNA"/>
</dbReference>
<comment type="caution">
    <text evidence="2">The sequence shown here is derived from an EMBL/GenBank/DDBJ whole genome shotgun (WGS) entry which is preliminary data.</text>
</comment>
<dbReference type="Proteomes" id="UP000682733">
    <property type="component" value="Unassembled WGS sequence"/>
</dbReference>
<proteinExistence type="predicted"/>
<dbReference type="EMBL" id="CAJNOK010047771">
    <property type="protein sequence ID" value="CAF1589252.1"/>
    <property type="molecule type" value="Genomic_DNA"/>
</dbReference>
<reference evidence="2" key="1">
    <citation type="submission" date="2021-02" db="EMBL/GenBank/DDBJ databases">
        <authorList>
            <person name="Nowell W R."/>
        </authorList>
    </citation>
    <scope>NUCLEOTIDE SEQUENCE</scope>
</reference>
<accession>A0A8S2FZ16</accession>
<organism evidence="2 4">
    <name type="scientific">Didymodactylos carnosus</name>
    <dbReference type="NCBI Taxonomy" id="1234261"/>
    <lineage>
        <taxon>Eukaryota</taxon>
        <taxon>Metazoa</taxon>
        <taxon>Spiralia</taxon>
        <taxon>Gnathifera</taxon>
        <taxon>Rotifera</taxon>
        <taxon>Eurotatoria</taxon>
        <taxon>Bdelloidea</taxon>
        <taxon>Philodinida</taxon>
        <taxon>Philodinidae</taxon>
        <taxon>Didymodactylos</taxon>
    </lineage>
</organism>
<dbReference type="AlphaFoldDB" id="A0A8S2FZ16"/>
<evidence type="ECO:0000256" key="1">
    <source>
        <dbReference type="SAM" id="Phobius"/>
    </source>
</evidence>
<keyword evidence="1" id="KW-1133">Transmembrane helix</keyword>